<evidence type="ECO:0008006" key="4">
    <source>
        <dbReference type="Google" id="ProtNLM"/>
    </source>
</evidence>
<reference evidence="2 3" key="1">
    <citation type="submission" date="2018-11" db="EMBL/GenBank/DDBJ databases">
        <title>Genome assembly of Steccherinum ochraceum LE-BIN_3174, the white-rot fungus of the Steccherinaceae family (The Residual Polyporoid clade, Polyporales, Basidiomycota).</title>
        <authorList>
            <person name="Fedorova T.V."/>
            <person name="Glazunova O.A."/>
            <person name="Landesman E.O."/>
            <person name="Moiseenko K.V."/>
            <person name="Psurtseva N.V."/>
            <person name="Savinova O.S."/>
            <person name="Shakhova N.V."/>
            <person name="Tyazhelova T.V."/>
            <person name="Vasina D.V."/>
        </authorList>
    </citation>
    <scope>NUCLEOTIDE SEQUENCE [LARGE SCALE GENOMIC DNA]</scope>
    <source>
        <strain evidence="2 3">LE-BIN_3174</strain>
    </source>
</reference>
<evidence type="ECO:0000256" key="1">
    <source>
        <dbReference type="SAM" id="MobiDB-lite"/>
    </source>
</evidence>
<keyword evidence="3" id="KW-1185">Reference proteome</keyword>
<feature type="compositionally biased region" description="Basic and acidic residues" evidence="1">
    <location>
        <begin position="247"/>
        <end position="257"/>
    </location>
</feature>
<accession>A0A4R0RA31</accession>
<evidence type="ECO:0000313" key="3">
    <source>
        <dbReference type="Proteomes" id="UP000292702"/>
    </source>
</evidence>
<feature type="compositionally biased region" description="Acidic residues" evidence="1">
    <location>
        <begin position="42"/>
        <end position="59"/>
    </location>
</feature>
<protein>
    <recommendedName>
        <fullName evidence="4">37S ribosomal protein S35, mitochondrial</fullName>
    </recommendedName>
</protein>
<dbReference type="EMBL" id="RWJN01000397">
    <property type="protein sequence ID" value="TCD62155.1"/>
    <property type="molecule type" value="Genomic_DNA"/>
</dbReference>
<comment type="caution">
    <text evidence="2">The sequence shown here is derived from an EMBL/GenBank/DDBJ whole genome shotgun (WGS) entry which is preliminary data.</text>
</comment>
<feature type="region of interest" description="Disordered" evidence="1">
    <location>
        <begin position="42"/>
        <end position="66"/>
    </location>
</feature>
<dbReference type="PANTHER" id="PTHR28158:SF1">
    <property type="entry name" value="SMALL RIBOSOMAL SUBUNIT PROTEIN MS45"/>
    <property type="match status" value="1"/>
</dbReference>
<dbReference type="Proteomes" id="UP000292702">
    <property type="component" value="Unassembled WGS sequence"/>
</dbReference>
<gene>
    <name evidence="2" type="ORF">EIP91_007283</name>
</gene>
<name>A0A4R0RA31_9APHY</name>
<organism evidence="2 3">
    <name type="scientific">Steccherinum ochraceum</name>
    <dbReference type="NCBI Taxonomy" id="92696"/>
    <lineage>
        <taxon>Eukaryota</taxon>
        <taxon>Fungi</taxon>
        <taxon>Dikarya</taxon>
        <taxon>Basidiomycota</taxon>
        <taxon>Agaricomycotina</taxon>
        <taxon>Agaricomycetes</taxon>
        <taxon>Polyporales</taxon>
        <taxon>Steccherinaceae</taxon>
        <taxon>Steccherinum</taxon>
    </lineage>
</organism>
<dbReference type="InterPro" id="IPR021036">
    <property type="entry name" value="Ribosomal_mS45"/>
</dbReference>
<dbReference type="PANTHER" id="PTHR28158">
    <property type="entry name" value="37S RIBOSOMAL PROTEIN S35, MITOCHONDRIAL"/>
    <property type="match status" value="1"/>
</dbReference>
<dbReference type="GO" id="GO:0005763">
    <property type="term" value="C:mitochondrial small ribosomal subunit"/>
    <property type="evidence" value="ECO:0007669"/>
    <property type="project" value="TreeGrafter"/>
</dbReference>
<dbReference type="GO" id="GO:0003735">
    <property type="term" value="F:structural constituent of ribosome"/>
    <property type="evidence" value="ECO:0007669"/>
    <property type="project" value="TreeGrafter"/>
</dbReference>
<feature type="region of interest" description="Disordered" evidence="1">
    <location>
        <begin position="247"/>
        <end position="268"/>
    </location>
</feature>
<sequence>MLAHLRTLSLRPGRSHLLCRPAYASRQLSFTPTRLAEAAIEEAEANEEQDDVEQDDPEDGQQSGSNYESWLAKTGIAFKGHDIPRNWLGGNRPFPLNPTFKPPTPVSDGLRSVVYDEFMSNPKTNSVRALSQRYGLSIKRVDAILRLKGLEAKMKKGKPLQSGYLKGMEKILGVTLDNRTRHYHSTGMEQLGEEATHADYQDEIDGNNEARYRYQRMFWEPVVEGQKPFIADNLETARSQTQELKQAAEDAKSDAKLLGRPIDSPPHRTTVRVVKRPGRSTLKFVDVGGKFLDVRDRVRRMKEGEHSSRQAR</sequence>
<dbReference type="Pfam" id="PF12298">
    <property type="entry name" value="Bot1p"/>
    <property type="match status" value="1"/>
</dbReference>
<dbReference type="OrthoDB" id="10052321at2759"/>
<evidence type="ECO:0000313" key="2">
    <source>
        <dbReference type="EMBL" id="TCD62155.1"/>
    </source>
</evidence>
<proteinExistence type="predicted"/>
<dbReference type="GO" id="GO:0032543">
    <property type="term" value="P:mitochondrial translation"/>
    <property type="evidence" value="ECO:0007669"/>
    <property type="project" value="TreeGrafter"/>
</dbReference>
<dbReference type="AlphaFoldDB" id="A0A4R0RA31"/>